<dbReference type="Proteomes" id="UP000244189">
    <property type="component" value="Unassembled WGS sequence"/>
</dbReference>
<dbReference type="PANTHER" id="PTHR44757">
    <property type="entry name" value="DIGUANYLATE CYCLASE DGCP"/>
    <property type="match status" value="1"/>
</dbReference>
<dbReference type="SMART" id="SM00267">
    <property type="entry name" value="GGDEF"/>
    <property type="match status" value="1"/>
</dbReference>
<gene>
    <name evidence="5" type="ORF">C8J26_1363</name>
</gene>
<dbReference type="InterPro" id="IPR001610">
    <property type="entry name" value="PAC"/>
</dbReference>
<evidence type="ECO:0000259" key="2">
    <source>
        <dbReference type="PROSITE" id="PS50112"/>
    </source>
</evidence>
<feature type="domain" description="GGDEF" evidence="4">
    <location>
        <begin position="430"/>
        <end position="566"/>
    </location>
</feature>
<feature type="domain" description="PAC" evidence="3">
    <location>
        <begin position="225"/>
        <end position="277"/>
    </location>
</feature>
<name>A0A2T5GNY0_9SPHN</name>
<dbReference type="InterPro" id="IPR000700">
    <property type="entry name" value="PAS-assoc_C"/>
</dbReference>
<reference evidence="5 6" key="1">
    <citation type="submission" date="2018-04" db="EMBL/GenBank/DDBJ databases">
        <title>Genomic Encyclopedia of Type Strains, Phase III (KMG-III): the genomes of soil and plant-associated and newly described type strains.</title>
        <authorList>
            <person name="Whitman W."/>
        </authorList>
    </citation>
    <scope>NUCLEOTIDE SEQUENCE [LARGE SCALE GENOMIC DNA]</scope>
    <source>
        <strain evidence="5 6">MA101b</strain>
    </source>
</reference>
<dbReference type="InterPro" id="IPR013656">
    <property type="entry name" value="PAS_4"/>
</dbReference>
<protein>
    <submittedName>
        <fullName evidence="5">PAS domain S-box-containing protein/diguanylate cyclase (GGDEF)-like protein</fullName>
    </submittedName>
</protein>
<dbReference type="InterPro" id="IPR029787">
    <property type="entry name" value="Nucleotide_cyclase"/>
</dbReference>
<dbReference type="SUPFAM" id="SSF55073">
    <property type="entry name" value="Nucleotide cyclase"/>
    <property type="match status" value="1"/>
</dbReference>
<dbReference type="Pfam" id="PF00990">
    <property type="entry name" value="GGDEF"/>
    <property type="match status" value="1"/>
</dbReference>
<dbReference type="PROSITE" id="PS50112">
    <property type="entry name" value="PAS"/>
    <property type="match status" value="1"/>
</dbReference>
<feature type="region of interest" description="Disordered" evidence="1">
    <location>
        <begin position="1"/>
        <end position="20"/>
    </location>
</feature>
<evidence type="ECO:0000259" key="3">
    <source>
        <dbReference type="PROSITE" id="PS50113"/>
    </source>
</evidence>
<dbReference type="SMART" id="SM00086">
    <property type="entry name" value="PAC"/>
    <property type="match status" value="3"/>
</dbReference>
<organism evidence="5 6">
    <name type="scientific">Sphingomonas aurantiaca</name>
    <dbReference type="NCBI Taxonomy" id="185949"/>
    <lineage>
        <taxon>Bacteria</taxon>
        <taxon>Pseudomonadati</taxon>
        <taxon>Pseudomonadota</taxon>
        <taxon>Alphaproteobacteria</taxon>
        <taxon>Sphingomonadales</taxon>
        <taxon>Sphingomonadaceae</taxon>
        <taxon>Sphingomonas</taxon>
    </lineage>
</organism>
<dbReference type="SUPFAM" id="SSF55785">
    <property type="entry name" value="PYP-like sensor domain (PAS domain)"/>
    <property type="match status" value="3"/>
</dbReference>
<feature type="domain" description="PAS" evidence="2">
    <location>
        <begin position="151"/>
        <end position="221"/>
    </location>
</feature>
<dbReference type="Pfam" id="PF08448">
    <property type="entry name" value="PAS_4"/>
    <property type="match status" value="2"/>
</dbReference>
<dbReference type="InterPro" id="IPR052155">
    <property type="entry name" value="Biofilm_reg_signaling"/>
</dbReference>
<dbReference type="CDD" id="cd01949">
    <property type="entry name" value="GGDEF"/>
    <property type="match status" value="1"/>
</dbReference>
<evidence type="ECO:0000313" key="6">
    <source>
        <dbReference type="Proteomes" id="UP000244189"/>
    </source>
</evidence>
<dbReference type="InterPro" id="IPR000160">
    <property type="entry name" value="GGDEF_dom"/>
</dbReference>
<keyword evidence="6" id="KW-1185">Reference proteome</keyword>
<dbReference type="SMART" id="SM00091">
    <property type="entry name" value="PAS"/>
    <property type="match status" value="2"/>
</dbReference>
<evidence type="ECO:0000313" key="5">
    <source>
        <dbReference type="EMBL" id="PTQ61045.1"/>
    </source>
</evidence>
<comment type="caution">
    <text evidence="5">The sequence shown here is derived from an EMBL/GenBank/DDBJ whole genome shotgun (WGS) entry which is preliminary data.</text>
</comment>
<dbReference type="EMBL" id="QAOG01000002">
    <property type="protein sequence ID" value="PTQ61045.1"/>
    <property type="molecule type" value="Genomic_DNA"/>
</dbReference>
<dbReference type="PROSITE" id="PS50887">
    <property type="entry name" value="GGDEF"/>
    <property type="match status" value="1"/>
</dbReference>
<dbReference type="InterPro" id="IPR043128">
    <property type="entry name" value="Rev_trsase/Diguanyl_cyclase"/>
</dbReference>
<evidence type="ECO:0000256" key="1">
    <source>
        <dbReference type="SAM" id="MobiDB-lite"/>
    </source>
</evidence>
<evidence type="ECO:0000259" key="4">
    <source>
        <dbReference type="PROSITE" id="PS50887"/>
    </source>
</evidence>
<sequence>MTHRPTPAPDRLQNGSILSGAGRSPDGLPSALAVLDMLPGLVAYFDRDLTYRFANATYAAWRGIGPDQIIGRHCRDIVGEANFPTVLPRLTEALSGTRVTYEYSLFDGGNARRVQGSYVPDIDADGIVRGVVVLVTDISVRRDLEARIAENEIMFNDAFEHAPVGMVVTGADGRMERVNAAFAAMLGLSIDHVAGLDFRTITHPDDQDADVTLFDEIVAGERDTYTLEKRYLHPSGEPVHASLAVSAVRAPDGTLIRMIAHVQDITERRRADRALQEINARMTLAMEAVRGGFWHIDVESRRFETSPSFSRFVRGPGGSGPIDLDTYGEYIAPANRDAASVQTLLDGEIDNASVEYELATVNGPRWMRCDRKLLRASDGSPLRIVGVTIDISEDRERQLRAMAAAETDPLTGLLNRRGLDQRLAQTDDGVSVGIVAIDLDRFKAINDRFGHSVGDTVLVEVARRLRGVVRAGDHLARLGGDEFAVLLPDADDVRLAVVADRIERALGERLVSNGITLPVGGSVGASLMQGSRTTPAAQSFAAAWARADAALYAAKRSRHTHPIRAA</sequence>
<dbReference type="NCBIfam" id="TIGR00254">
    <property type="entry name" value="GGDEF"/>
    <property type="match status" value="1"/>
</dbReference>
<dbReference type="AlphaFoldDB" id="A0A2T5GNY0"/>
<dbReference type="Gene3D" id="3.30.450.20">
    <property type="entry name" value="PAS domain"/>
    <property type="match status" value="3"/>
</dbReference>
<dbReference type="InterPro" id="IPR000014">
    <property type="entry name" value="PAS"/>
</dbReference>
<accession>A0A2T5GNY0</accession>
<dbReference type="InterPro" id="IPR035965">
    <property type="entry name" value="PAS-like_dom_sf"/>
</dbReference>
<proteinExistence type="predicted"/>
<dbReference type="PROSITE" id="PS50113">
    <property type="entry name" value="PAC"/>
    <property type="match status" value="1"/>
</dbReference>
<dbReference type="Gene3D" id="3.30.70.270">
    <property type="match status" value="1"/>
</dbReference>
<dbReference type="CDD" id="cd00130">
    <property type="entry name" value="PAS"/>
    <property type="match status" value="2"/>
</dbReference>
<dbReference type="PANTHER" id="PTHR44757:SF2">
    <property type="entry name" value="BIOFILM ARCHITECTURE MAINTENANCE PROTEIN MBAA"/>
    <property type="match status" value="1"/>
</dbReference>
<dbReference type="NCBIfam" id="TIGR00229">
    <property type="entry name" value="sensory_box"/>
    <property type="match status" value="1"/>
</dbReference>